<dbReference type="Gene3D" id="3.80.10.10">
    <property type="entry name" value="Ribonuclease Inhibitor"/>
    <property type="match status" value="1"/>
</dbReference>
<keyword evidence="2" id="KW-0611">Plant defense</keyword>
<accession>A0AAN8TG45</accession>
<evidence type="ECO:0000256" key="1">
    <source>
        <dbReference type="ARBA" id="ARBA00022741"/>
    </source>
</evidence>
<proteinExistence type="predicted"/>
<evidence type="ECO:0000259" key="4">
    <source>
        <dbReference type="Pfam" id="PF23559"/>
    </source>
</evidence>
<dbReference type="EMBL" id="JBANQN010000006">
    <property type="protein sequence ID" value="KAK6787274.1"/>
    <property type="molecule type" value="Genomic_DNA"/>
</dbReference>
<dbReference type="InterPro" id="IPR032675">
    <property type="entry name" value="LRR_dom_sf"/>
</dbReference>
<reference evidence="5 6" key="1">
    <citation type="submission" date="2024-02" db="EMBL/GenBank/DDBJ databases">
        <title>de novo genome assembly of Solanum bulbocastanum strain 11H21.</title>
        <authorList>
            <person name="Hosaka A.J."/>
        </authorList>
    </citation>
    <scope>NUCLEOTIDE SEQUENCE [LARGE SCALE GENOMIC DNA]</scope>
    <source>
        <tissue evidence="5">Young leaves</tissue>
    </source>
</reference>
<dbReference type="InterPro" id="IPR058922">
    <property type="entry name" value="WHD_DRP"/>
</dbReference>
<gene>
    <name evidence="5" type="ORF">RDI58_015799</name>
</gene>
<dbReference type="InterPro" id="IPR036388">
    <property type="entry name" value="WH-like_DNA-bd_sf"/>
</dbReference>
<dbReference type="PANTHER" id="PTHR15140">
    <property type="entry name" value="TUBULIN-SPECIFIC CHAPERONE E"/>
    <property type="match status" value="1"/>
</dbReference>
<dbReference type="Proteomes" id="UP001371456">
    <property type="component" value="Unassembled WGS sequence"/>
</dbReference>
<keyword evidence="3" id="KW-0067">ATP-binding</keyword>
<dbReference type="SUPFAM" id="SSF52047">
    <property type="entry name" value="RNI-like"/>
    <property type="match status" value="1"/>
</dbReference>
<evidence type="ECO:0000313" key="5">
    <source>
        <dbReference type="EMBL" id="KAK6787274.1"/>
    </source>
</evidence>
<dbReference type="PANTHER" id="PTHR15140:SF40">
    <property type="entry name" value="LATE BLIGHT RESISTANCE PROTEIN HOMOLOG R1C-3"/>
    <property type="match status" value="1"/>
</dbReference>
<evidence type="ECO:0000256" key="3">
    <source>
        <dbReference type="ARBA" id="ARBA00022840"/>
    </source>
</evidence>
<protein>
    <recommendedName>
        <fullName evidence="4">Disease resistance protein winged helix domain-containing protein</fullName>
    </recommendedName>
</protein>
<keyword evidence="6" id="KW-1185">Reference proteome</keyword>
<comment type="caution">
    <text evidence="5">The sequence shown here is derived from an EMBL/GenBank/DDBJ whole genome shotgun (WGS) entry which is preliminary data.</text>
</comment>
<keyword evidence="1" id="KW-0547">Nucleotide-binding</keyword>
<dbReference type="GO" id="GO:0006952">
    <property type="term" value="P:defense response"/>
    <property type="evidence" value="ECO:0007669"/>
    <property type="project" value="UniProtKB-KW"/>
</dbReference>
<evidence type="ECO:0000256" key="2">
    <source>
        <dbReference type="ARBA" id="ARBA00022821"/>
    </source>
</evidence>
<evidence type="ECO:0000313" key="6">
    <source>
        <dbReference type="Proteomes" id="UP001371456"/>
    </source>
</evidence>
<dbReference type="Pfam" id="PF23559">
    <property type="entry name" value="WHD_DRP"/>
    <property type="match status" value="1"/>
</dbReference>
<dbReference type="Gene3D" id="1.10.10.10">
    <property type="entry name" value="Winged helix-like DNA-binding domain superfamily/Winged helix DNA-binding domain"/>
    <property type="match status" value="1"/>
</dbReference>
<organism evidence="5 6">
    <name type="scientific">Solanum bulbocastanum</name>
    <name type="common">Wild potato</name>
    <dbReference type="NCBI Taxonomy" id="147425"/>
    <lineage>
        <taxon>Eukaryota</taxon>
        <taxon>Viridiplantae</taxon>
        <taxon>Streptophyta</taxon>
        <taxon>Embryophyta</taxon>
        <taxon>Tracheophyta</taxon>
        <taxon>Spermatophyta</taxon>
        <taxon>Magnoliopsida</taxon>
        <taxon>eudicotyledons</taxon>
        <taxon>Gunneridae</taxon>
        <taxon>Pentapetalae</taxon>
        <taxon>asterids</taxon>
        <taxon>lamiids</taxon>
        <taxon>Solanales</taxon>
        <taxon>Solanaceae</taxon>
        <taxon>Solanoideae</taxon>
        <taxon>Solaneae</taxon>
        <taxon>Solanum</taxon>
    </lineage>
</organism>
<feature type="domain" description="Disease resistance protein winged helix" evidence="4">
    <location>
        <begin position="3"/>
        <end position="73"/>
    </location>
</feature>
<dbReference type="AlphaFoldDB" id="A0AAN8TG45"/>
<name>A0AAN8TG45_SOLBU</name>
<sequence length="272" mass="32120">MGLFPEDHKITVDDLLKLWMAEEFVLNSERENMEEASRNCLSDLLNRSLGMVSGMRINRDIVYRSLHDVVREFCLRKLTEDNYIQLKSSKSIRLSAATLWEMKKLRHVNINSFPVVWEDNDEGSSEECSTSMLENMKTFRNCDIRLDNNMNARLWWRFPNLEEVGLQVEDEPKFPLFPIPEVHTWLHSVSLKHLYLGGFFLTEEMVLNIARLKKLESLKLHVGFPYGRLRRFRSCSWDVTNVEFRALKYLTVDITRYDDERMESFRGILPCA</sequence>